<dbReference type="SUPFAM" id="SSF56954">
    <property type="entry name" value="Outer membrane efflux proteins (OEP)"/>
    <property type="match status" value="1"/>
</dbReference>
<name>A0ABU6JJA6_9BURK</name>
<keyword evidence="2" id="KW-1185">Reference proteome</keyword>
<reference evidence="1 2" key="1">
    <citation type="submission" date="2023-10" db="EMBL/GenBank/DDBJ databases">
        <title>Noviherbaspirillum sp. CPCC 100848 genome assembly.</title>
        <authorList>
            <person name="Li X.Y."/>
            <person name="Fang X.M."/>
        </authorList>
    </citation>
    <scope>NUCLEOTIDE SEQUENCE [LARGE SCALE GENOMIC DNA]</scope>
    <source>
        <strain evidence="1 2">CPCC 100848</strain>
    </source>
</reference>
<evidence type="ECO:0000313" key="2">
    <source>
        <dbReference type="Proteomes" id="UP001352263"/>
    </source>
</evidence>
<sequence length="202" mass="21599">MGRYRILTGQADIPALDLEPIATTIAEPHPRISAARTALQRSQASLQVVNSTRSEPPTVGISMRREQDNFASPTSRSVGIAVQIPFGTAARNRPLETAARTQIETATAEAAQADAMLKADIELARQQLEGASQALEAASARASLTRQHTELIEKAFKAGERGLAELLRSQALSHEADVAERQQKVAVGLAHARLNQALGILP</sequence>
<dbReference type="RefSeq" id="WP_326510374.1">
    <property type="nucleotide sequence ID" value="NZ_JAWIIV010000075.1"/>
</dbReference>
<dbReference type="Proteomes" id="UP001352263">
    <property type="component" value="Unassembled WGS sequence"/>
</dbReference>
<gene>
    <name evidence="1" type="ORF">RY831_32120</name>
</gene>
<proteinExistence type="predicted"/>
<comment type="caution">
    <text evidence="1">The sequence shown here is derived from an EMBL/GenBank/DDBJ whole genome shotgun (WGS) entry which is preliminary data.</text>
</comment>
<dbReference type="Gene3D" id="1.20.1600.10">
    <property type="entry name" value="Outer membrane efflux proteins (OEP)"/>
    <property type="match status" value="1"/>
</dbReference>
<protein>
    <submittedName>
        <fullName evidence="1">TolC family protein</fullName>
    </submittedName>
</protein>
<evidence type="ECO:0000313" key="1">
    <source>
        <dbReference type="EMBL" id="MEC4723772.1"/>
    </source>
</evidence>
<accession>A0ABU6JJA6</accession>
<organism evidence="1 2">
    <name type="scientific">Noviherbaspirillum album</name>
    <dbReference type="NCBI Taxonomy" id="3080276"/>
    <lineage>
        <taxon>Bacteria</taxon>
        <taxon>Pseudomonadati</taxon>
        <taxon>Pseudomonadota</taxon>
        <taxon>Betaproteobacteria</taxon>
        <taxon>Burkholderiales</taxon>
        <taxon>Oxalobacteraceae</taxon>
        <taxon>Noviherbaspirillum</taxon>
    </lineage>
</organism>
<dbReference type="EMBL" id="JAWIIV010000075">
    <property type="protein sequence ID" value="MEC4723772.1"/>
    <property type="molecule type" value="Genomic_DNA"/>
</dbReference>